<evidence type="ECO:0000256" key="5">
    <source>
        <dbReference type="ARBA" id="ARBA00023026"/>
    </source>
</evidence>
<dbReference type="KEGG" id="bfu:BCIN_14g00630"/>
<evidence type="ECO:0000256" key="2">
    <source>
        <dbReference type="ARBA" id="ARBA00010617"/>
    </source>
</evidence>
<keyword evidence="3 6" id="KW-0479">Metal-binding</keyword>
<dbReference type="GO" id="GO:0005506">
    <property type="term" value="F:iron ion binding"/>
    <property type="evidence" value="ECO:0007669"/>
    <property type="project" value="InterPro"/>
</dbReference>
<comment type="similarity">
    <text evidence="2 7">Belongs to the cytochrome P450 family.</text>
</comment>
<keyword evidence="8" id="KW-1133">Transmembrane helix</keyword>
<dbReference type="InterPro" id="IPR017972">
    <property type="entry name" value="Cyt_P450_CS"/>
</dbReference>
<evidence type="ECO:0000256" key="4">
    <source>
        <dbReference type="ARBA" id="ARBA00023004"/>
    </source>
</evidence>
<proteinExistence type="inferred from homology"/>
<keyword evidence="5" id="KW-0843">Virulence</keyword>
<dbReference type="PRINTS" id="PR00385">
    <property type="entry name" value="P450"/>
</dbReference>
<organism evidence="9 10">
    <name type="scientific">Botryotinia fuckeliana (strain B05.10)</name>
    <name type="common">Noble rot fungus</name>
    <name type="synonym">Botrytis cinerea</name>
    <dbReference type="NCBI Taxonomy" id="332648"/>
    <lineage>
        <taxon>Eukaryota</taxon>
        <taxon>Fungi</taxon>
        <taxon>Dikarya</taxon>
        <taxon>Ascomycota</taxon>
        <taxon>Pezizomycotina</taxon>
        <taxon>Leotiomycetes</taxon>
        <taxon>Helotiales</taxon>
        <taxon>Sclerotiniaceae</taxon>
        <taxon>Botrytis</taxon>
    </lineage>
</organism>
<evidence type="ECO:0000256" key="7">
    <source>
        <dbReference type="RuleBase" id="RU000461"/>
    </source>
</evidence>
<keyword evidence="8" id="KW-0812">Transmembrane</keyword>
<keyword evidence="8" id="KW-0472">Membrane</keyword>
<feature type="binding site" description="axial binding residue" evidence="6">
    <location>
        <position position="466"/>
    </location>
    <ligand>
        <name>heme</name>
        <dbReference type="ChEBI" id="CHEBI:30413"/>
    </ligand>
    <ligandPart>
        <name>Fe</name>
        <dbReference type="ChEBI" id="CHEBI:18248"/>
    </ligandPart>
</feature>
<dbReference type="EMBL" id="CP009818">
    <property type="protein sequence ID" value="ATZ56844.1"/>
    <property type="molecule type" value="Genomic_DNA"/>
</dbReference>
<evidence type="ECO:0000313" key="9">
    <source>
        <dbReference type="EMBL" id="ATZ56844.1"/>
    </source>
</evidence>
<dbReference type="GO" id="GO:0004497">
    <property type="term" value="F:monooxygenase activity"/>
    <property type="evidence" value="ECO:0007669"/>
    <property type="project" value="UniProtKB-KW"/>
</dbReference>
<dbReference type="RefSeq" id="XP_024552776.1">
    <property type="nucleotide sequence ID" value="XM_024696962.1"/>
</dbReference>
<reference evidence="9 10" key="1">
    <citation type="journal article" date="2011" name="PLoS Genet.">
        <title>Genomic analysis of the necrotrophic fungal pathogens Sclerotinia sclerotiorum and Botrytis cinerea.</title>
        <authorList>
            <person name="Amselem J."/>
            <person name="Cuomo C.A."/>
            <person name="van Kan J.A."/>
            <person name="Viaud M."/>
            <person name="Benito E.P."/>
            <person name="Couloux A."/>
            <person name="Coutinho P.M."/>
            <person name="de Vries R.P."/>
            <person name="Dyer P.S."/>
            <person name="Fillinger S."/>
            <person name="Fournier E."/>
            <person name="Gout L."/>
            <person name="Hahn M."/>
            <person name="Kohn L."/>
            <person name="Lapalu N."/>
            <person name="Plummer K.M."/>
            <person name="Pradier J.M."/>
            <person name="Quevillon E."/>
            <person name="Sharon A."/>
            <person name="Simon A."/>
            <person name="ten Have A."/>
            <person name="Tudzynski B."/>
            <person name="Tudzynski P."/>
            <person name="Wincker P."/>
            <person name="Andrew M."/>
            <person name="Anthouard V."/>
            <person name="Beever R.E."/>
            <person name="Beffa R."/>
            <person name="Benoit I."/>
            <person name="Bouzid O."/>
            <person name="Brault B."/>
            <person name="Chen Z."/>
            <person name="Choquer M."/>
            <person name="Collemare J."/>
            <person name="Cotton P."/>
            <person name="Danchin E.G."/>
            <person name="Da Silva C."/>
            <person name="Gautier A."/>
            <person name="Giraud C."/>
            <person name="Giraud T."/>
            <person name="Gonzalez C."/>
            <person name="Grossetete S."/>
            <person name="Guldener U."/>
            <person name="Henrissat B."/>
            <person name="Howlett B.J."/>
            <person name="Kodira C."/>
            <person name="Kretschmer M."/>
            <person name="Lappartient A."/>
            <person name="Leroch M."/>
            <person name="Levis C."/>
            <person name="Mauceli E."/>
            <person name="Neuveglise C."/>
            <person name="Oeser B."/>
            <person name="Pearson M."/>
            <person name="Poulain J."/>
            <person name="Poussereau N."/>
            <person name="Quesneville H."/>
            <person name="Rascle C."/>
            <person name="Schumacher J."/>
            <person name="Segurens B."/>
            <person name="Sexton A."/>
            <person name="Silva E."/>
            <person name="Sirven C."/>
            <person name="Soanes D.M."/>
            <person name="Talbot N.J."/>
            <person name="Templeton M."/>
            <person name="Yandava C."/>
            <person name="Yarden O."/>
            <person name="Zeng Q."/>
            <person name="Rollins J.A."/>
            <person name="Lebrun M.H."/>
            <person name="Dickman M."/>
        </authorList>
    </citation>
    <scope>NUCLEOTIDE SEQUENCE [LARGE SCALE GENOMIC DNA]</scope>
    <source>
        <strain evidence="9 10">B05.10</strain>
    </source>
</reference>
<sequence length="519" mass="58653">MFNAICNHHPVKMLLSNIHVYPILNFLVLTIVTSIAYRIFYNLYLHPLAKFRGPWYSSCFSLPLAIISAKRWEHQWVDDLIKKYGRDAPIRVAPEMLLFPRPSSLKEIYWDRSLNEKSTFYGTGLFGPPNLFSTLPSVEHTPMRKALGAAPWAIGDLRKDWEKSMDDQILLFTKVMTEKANAGETVDLSDKVAEFAADIMTVFSFGQAWGFVKNSRDERGLLHHWRESLDLVGFAARFTLFRKHIINLPGIASWLLPEPSSKLGVGYLIYEADRAITQREYETSQGVYPEKPDFLQHFLDARMNDKPLTPLQKRSNVTLLIQAGADTTATALGSILRSLATTPGCYAKALAQIRDAEEKGLLSTPVQDAEVRAHLPYLVGAVKEGMRLNPSVTNWLPRIVPPEGKMIDGFFVPGGIDVTSQATVVQRDPILFGPDPDAFRPERWMNGKDIELEHAMFNFGVGPRVCLGKEIAMMETYKLISEIVRRFDIEVFKKGIYTSAGGILYNKDFIVKMHPRTVD</sequence>
<dbReference type="Proteomes" id="UP000001798">
    <property type="component" value="Chromosome 14"/>
</dbReference>
<dbReference type="GO" id="GO:0020037">
    <property type="term" value="F:heme binding"/>
    <property type="evidence" value="ECO:0007669"/>
    <property type="project" value="InterPro"/>
</dbReference>
<name>A0A384K2I3_BOTFB</name>
<comment type="cofactor">
    <cofactor evidence="1 6">
        <name>heme</name>
        <dbReference type="ChEBI" id="CHEBI:30413"/>
    </cofactor>
</comment>
<reference evidence="9 10" key="3">
    <citation type="journal article" date="2017" name="Mol. Plant Pathol.">
        <title>A gapless genome sequence of the fungus Botrytis cinerea.</title>
        <authorList>
            <person name="Van Kan J.A."/>
            <person name="Stassen J.H."/>
            <person name="Mosbach A."/>
            <person name="Van Der Lee T.A."/>
            <person name="Faino L."/>
            <person name="Farmer A.D."/>
            <person name="Papasotiriou D.G."/>
            <person name="Zhou S."/>
            <person name="Seidl M.F."/>
            <person name="Cottam E."/>
            <person name="Edel D."/>
            <person name="Hahn M."/>
            <person name="Schwartz D.C."/>
            <person name="Dietrich R.A."/>
            <person name="Widdison S."/>
            <person name="Scalliet G."/>
        </authorList>
    </citation>
    <scope>NUCLEOTIDE SEQUENCE [LARGE SCALE GENOMIC DNA]</scope>
    <source>
        <strain evidence="9 10">B05.10</strain>
    </source>
</reference>
<evidence type="ECO:0000256" key="3">
    <source>
        <dbReference type="ARBA" id="ARBA00022723"/>
    </source>
</evidence>
<evidence type="ECO:0000313" key="10">
    <source>
        <dbReference type="Proteomes" id="UP000001798"/>
    </source>
</evidence>
<dbReference type="Pfam" id="PF00067">
    <property type="entry name" value="p450"/>
    <property type="match status" value="1"/>
</dbReference>
<dbReference type="SUPFAM" id="SSF48264">
    <property type="entry name" value="Cytochrome P450"/>
    <property type="match status" value="1"/>
</dbReference>
<dbReference type="InterPro" id="IPR050121">
    <property type="entry name" value="Cytochrome_P450_monoxygenase"/>
</dbReference>
<dbReference type="PANTHER" id="PTHR24305">
    <property type="entry name" value="CYTOCHROME P450"/>
    <property type="match status" value="1"/>
</dbReference>
<dbReference type="PRINTS" id="PR00463">
    <property type="entry name" value="EP450I"/>
</dbReference>
<reference evidence="9 10" key="2">
    <citation type="journal article" date="2012" name="Eukaryot. Cell">
        <title>Genome update of Botrytis cinerea strains B05.10 and T4.</title>
        <authorList>
            <person name="Staats M."/>
            <person name="van Kan J.A."/>
        </authorList>
    </citation>
    <scope>NUCLEOTIDE SEQUENCE [LARGE SCALE GENOMIC DNA]</scope>
    <source>
        <strain evidence="9 10">B05.10</strain>
    </source>
</reference>
<dbReference type="InterPro" id="IPR002401">
    <property type="entry name" value="Cyt_P450_E_grp-I"/>
</dbReference>
<feature type="transmembrane region" description="Helical" evidence="8">
    <location>
        <begin position="20"/>
        <end position="40"/>
    </location>
</feature>
<keyword evidence="4 6" id="KW-0408">Iron</keyword>
<dbReference type="OrthoDB" id="3934656at2759"/>
<keyword evidence="7" id="KW-0560">Oxidoreductase</keyword>
<dbReference type="InterPro" id="IPR036396">
    <property type="entry name" value="Cyt_P450_sf"/>
</dbReference>
<accession>A0A384K2I3</accession>
<evidence type="ECO:0000256" key="8">
    <source>
        <dbReference type="SAM" id="Phobius"/>
    </source>
</evidence>
<dbReference type="PANTHER" id="PTHR24305:SF232">
    <property type="entry name" value="P450, PUTATIVE (EUROFUNG)-RELATED"/>
    <property type="match status" value="1"/>
</dbReference>
<dbReference type="InterPro" id="IPR001128">
    <property type="entry name" value="Cyt_P450"/>
</dbReference>
<dbReference type="Gene3D" id="1.10.630.10">
    <property type="entry name" value="Cytochrome P450"/>
    <property type="match status" value="1"/>
</dbReference>
<keyword evidence="6 7" id="KW-0349">Heme</keyword>
<protein>
    <submittedName>
        <fullName evidence="9">Uncharacterized protein</fullName>
    </submittedName>
</protein>
<dbReference type="GO" id="GO:0016705">
    <property type="term" value="F:oxidoreductase activity, acting on paired donors, with incorporation or reduction of molecular oxygen"/>
    <property type="evidence" value="ECO:0007669"/>
    <property type="project" value="InterPro"/>
</dbReference>
<dbReference type="VEuPathDB" id="FungiDB:Bcin14g00630"/>
<dbReference type="AlphaFoldDB" id="A0A384K2I3"/>
<keyword evidence="10" id="KW-1185">Reference proteome</keyword>
<evidence type="ECO:0000256" key="1">
    <source>
        <dbReference type="ARBA" id="ARBA00001971"/>
    </source>
</evidence>
<gene>
    <name evidence="9" type="ORF">BCIN_14g00630</name>
</gene>
<keyword evidence="7" id="KW-0503">Monooxygenase</keyword>
<evidence type="ECO:0000256" key="6">
    <source>
        <dbReference type="PIRSR" id="PIRSR602401-1"/>
    </source>
</evidence>
<dbReference type="PROSITE" id="PS00086">
    <property type="entry name" value="CYTOCHROME_P450"/>
    <property type="match status" value="1"/>
</dbReference>
<dbReference type="GeneID" id="5430554"/>